<dbReference type="STRING" id="121224.E0VRE6"/>
<dbReference type="RefSeq" id="XP_002428690.1">
    <property type="nucleotide sequence ID" value="XM_002428645.1"/>
</dbReference>
<evidence type="ECO:0000256" key="6">
    <source>
        <dbReference type="ARBA" id="ARBA00035289"/>
    </source>
</evidence>
<dbReference type="GeneID" id="8237809"/>
<keyword evidence="3" id="KW-0689">Ribosomal protein</keyword>
<sequence length="267" mass="32343">MSLWKSLNRLCVQYNNFNKRIVTKNIFNNGCSTTYIHPTVSNCAIHISSINNDIMEFFDDKENWGAREVLVGRSWKVEELRIKSNSDLHKLWYILLKEKNMLLTMEHEYNRVYKPMPNPERIDKVEESMENLEKVVRERNRAYYELETGKTGERPFCDKTNCFGLTYKYKMNQHKIPSYLNKKYLEKDKLENQTDDHVYIQNFLTRLKEKRMKRDNYYKRKRYNVVCNLLKRFPDLDEEALKERFPDVDIEMAKKDKNSRGNRENLY</sequence>
<dbReference type="CTD" id="8237809"/>
<evidence type="ECO:0000256" key="1">
    <source>
        <dbReference type="ARBA" id="ARBA00004173"/>
    </source>
</evidence>
<dbReference type="FunCoup" id="E0VRE6">
    <property type="interactions" value="580"/>
</dbReference>
<dbReference type="AlphaFoldDB" id="E0VRE6"/>
<dbReference type="PANTHER" id="PTHR21183">
    <property type="entry name" value="RIBOSOMAL PROTEIN L47, MITOCHONDRIAL-RELATED"/>
    <property type="match status" value="1"/>
</dbReference>
<organism>
    <name type="scientific">Pediculus humanus subsp. corporis</name>
    <name type="common">Body louse</name>
    <dbReference type="NCBI Taxonomy" id="121224"/>
    <lineage>
        <taxon>Eukaryota</taxon>
        <taxon>Metazoa</taxon>
        <taxon>Ecdysozoa</taxon>
        <taxon>Arthropoda</taxon>
        <taxon>Hexapoda</taxon>
        <taxon>Insecta</taxon>
        <taxon>Pterygota</taxon>
        <taxon>Neoptera</taxon>
        <taxon>Paraneoptera</taxon>
        <taxon>Psocodea</taxon>
        <taxon>Troctomorpha</taxon>
        <taxon>Phthiraptera</taxon>
        <taxon>Anoplura</taxon>
        <taxon>Pediculidae</taxon>
        <taxon>Pediculus</taxon>
    </lineage>
</organism>
<reference evidence="8" key="3">
    <citation type="submission" date="2020-05" db="UniProtKB">
        <authorList>
            <consortium name="EnsemblMetazoa"/>
        </authorList>
    </citation>
    <scope>IDENTIFICATION</scope>
    <source>
        <strain evidence="8">USDA</strain>
    </source>
</reference>
<keyword evidence="5" id="KW-0687">Ribonucleoprotein</keyword>
<evidence type="ECO:0000256" key="4">
    <source>
        <dbReference type="ARBA" id="ARBA00023128"/>
    </source>
</evidence>
<dbReference type="VEuPathDB" id="VectorBase:PHUM397290"/>
<proteinExistence type="inferred from homology"/>
<keyword evidence="4" id="KW-0496">Mitochondrion</keyword>
<dbReference type="OMA" id="LTMEHEC"/>
<dbReference type="Proteomes" id="UP000009046">
    <property type="component" value="Unassembled WGS sequence"/>
</dbReference>
<dbReference type="EMBL" id="AAZO01004655">
    <property type="status" value="NOT_ANNOTATED_CDS"/>
    <property type="molecule type" value="Genomic_DNA"/>
</dbReference>
<dbReference type="InParanoid" id="E0VRE6"/>
<comment type="subcellular location">
    <subcellularLocation>
        <location evidence="1">Mitochondrion</location>
    </subcellularLocation>
</comment>
<dbReference type="HOGENOM" id="CLU_087736_0_0_1"/>
<dbReference type="Gene3D" id="6.10.330.20">
    <property type="match status" value="1"/>
</dbReference>
<gene>
    <name evidence="8" type="primary">8237809</name>
    <name evidence="7" type="ORF">Phum_PHUM397290</name>
</gene>
<evidence type="ECO:0000256" key="2">
    <source>
        <dbReference type="ARBA" id="ARBA00009254"/>
    </source>
</evidence>
<dbReference type="EnsemblMetazoa" id="PHUM397290-RA">
    <property type="protein sequence ID" value="PHUM397290-PA"/>
    <property type="gene ID" value="PHUM397290"/>
</dbReference>
<evidence type="ECO:0000256" key="5">
    <source>
        <dbReference type="ARBA" id="ARBA00023274"/>
    </source>
</evidence>
<dbReference type="PANTHER" id="PTHR21183:SF18">
    <property type="entry name" value="LARGE RIBOSOMAL SUBUNIT PROTEIN UL29M"/>
    <property type="match status" value="1"/>
</dbReference>
<accession>E0VRE6</accession>
<keyword evidence="9" id="KW-1185">Reference proteome</keyword>
<dbReference type="OrthoDB" id="270763at2759"/>
<dbReference type="KEGG" id="phu:Phum_PHUM397290"/>
<dbReference type="InterPro" id="IPR010729">
    <property type="entry name" value="Ribosomal_uL29_mit"/>
</dbReference>
<dbReference type="Pfam" id="PF06984">
    <property type="entry name" value="MRP-L47"/>
    <property type="match status" value="1"/>
</dbReference>
<evidence type="ECO:0000256" key="3">
    <source>
        <dbReference type="ARBA" id="ARBA00022980"/>
    </source>
</evidence>
<evidence type="ECO:0000313" key="8">
    <source>
        <dbReference type="EnsemblMetazoa" id="PHUM397290-PA"/>
    </source>
</evidence>
<reference evidence="7" key="2">
    <citation type="submission" date="2007-04" db="EMBL/GenBank/DDBJ databases">
        <title>The genome of the human body louse.</title>
        <authorList>
            <consortium name="The Human Body Louse Genome Consortium"/>
            <person name="Kirkness E."/>
            <person name="Walenz B."/>
            <person name="Hass B."/>
            <person name="Bruggner R."/>
            <person name="Strausberg R."/>
        </authorList>
    </citation>
    <scope>NUCLEOTIDE SEQUENCE</scope>
    <source>
        <strain evidence="7">USDA</strain>
    </source>
</reference>
<evidence type="ECO:0000313" key="7">
    <source>
        <dbReference type="EMBL" id="EEB15952.1"/>
    </source>
</evidence>
<dbReference type="InterPro" id="IPR038340">
    <property type="entry name" value="MRP-L47_sf"/>
</dbReference>
<comment type="similarity">
    <text evidence="2">Belongs to the universal ribosomal protein uL29 family.</text>
</comment>
<evidence type="ECO:0000313" key="9">
    <source>
        <dbReference type="Proteomes" id="UP000009046"/>
    </source>
</evidence>
<dbReference type="GO" id="GO:0032543">
    <property type="term" value="P:mitochondrial translation"/>
    <property type="evidence" value="ECO:0007669"/>
    <property type="project" value="TreeGrafter"/>
</dbReference>
<reference evidence="7" key="1">
    <citation type="submission" date="2007-04" db="EMBL/GenBank/DDBJ databases">
        <title>Annotation of Pediculus humanus corporis strain USDA.</title>
        <authorList>
            <person name="Kirkness E."/>
            <person name="Hannick L."/>
            <person name="Hass B."/>
            <person name="Bruggner R."/>
            <person name="Lawson D."/>
            <person name="Bidwell S."/>
            <person name="Joardar V."/>
            <person name="Caler E."/>
            <person name="Walenz B."/>
            <person name="Inman J."/>
            <person name="Schobel S."/>
            <person name="Galinsky K."/>
            <person name="Amedeo P."/>
            <person name="Strausberg R."/>
        </authorList>
    </citation>
    <scope>NUCLEOTIDE SEQUENCE</scope>
    <source>
        <strain evidence="7">USDA</strain>
    </source>
</reference>
<dbReference type="GO" id="GO:0005762">
    <property type="term" value="C:mitochondrial large ribosomal subunit"/>
    <property type="evidence" value="ECO:0007669"/>
    <property type="project" value="TreeGrafter"/>
</dbReference>
<name>E0VRE6_PEDHC</name>
<dbReference type="eggNOG" id="KOG3331">
    <property type="taxonomic scope" value="Eukaryota"/>
</dbReference>
<dbReference type="EMBL" id="DS235465">
    <property type="protein sequence ID" value="EEB15952.1"/>
    <property type="molecule type" value="Genomic_DNA"/>
</dbReference>
<dbReference type="GO" id="GO:0003735">
    <property type="term" value="F:structural constituent of ribosome"/>
    <property type="evidence" value="ECO:0007669"/>
    <property type="project" value="InterPro"/>
</dbReference>
<protein>
    <recommendedName>
        <fullName evidence="6">Large ribosomal subunit protein uL29m</fullName>
    </recommendedName>
</protein>